<evidence type="ECO:0000259" key="2">
    <source>
        <dbReference type="Pfam" id="PF00535"/>
    </source>
</evidence>
<dbReference type="Proteomes" id="UP000230709">
    <property type="component" value="Chromosome"/>
</dbReference>
<dbReference type="CDD" id="cd02511">
    <property type="entry name" value="Beta4Glucosyltransferase"/>
    <property type="match status" value="1"/>
</dbReference>
<dbReference type="Gene3D" id="3.90.550.10">
    <property type="entry name" value="Spore Coat Polysaccharide Biosynthesis Protein SpsA, Chain A"/>
    <property type="match status" value="1"/>
</dbReference>
<evidence type="ECO:0000313" key="4">
    <source>
        <dbReference type="Proteomes" id="UP000230709"/>
    </source>
</evidence>
<reference evidence="4" key="1">
    <citation type="submission" date="2017-10" db="EMBL/GenBank/DDBJ databases">
        <title>Completed PacBio SMRT sequence of Methylosinus trichosporium OB3b reveals presence of a third large plasmid.</title>
        <authorList>
            <person name="Charles T.C."/>
            <person name="Lynch M.D.J."/>
            <person name="Heil J.R."/>
            <person name="Cheng J."/>
        </authorList>
    </citation>
    <scope>NUCLEOTIDE SEQUENCE [LARGE SCALE GENOMIC DNA]</scope>
    <source>
        <strain evidence="4">OB3b</strain>
    </source>
</reference>
<name>A0A2D2CV15_METT3</name>
<protein>
    <submittedName>
        <fullName evidence="3">Glycosyltransferase family 2 protein</fullName>
    </submittedName>
</protein>
<dbReference type="EMBL" id="CP023737">
    <property type="protein sequence ID" value="ATQ66583.1"/>
    <property type="molecule type" value="Genomic_DNA"/>
</dbReference>
<comment type="similarity">
    <text evidence="1">Belongs to the glycosyltransferase 2 family. WaaE/KdtX subfamily.</text>
</comment>
<dbReference type="STRING" id="595536.GCA_000178815_00793"/>
<accession>A0A2D2CV15</accession>
<keyword evidence="3" id="KW-0808">Transferase</keyword>
<dbReference type="Pfam" id="PF00535">
    <property type="entry name" value="Glycos_transf_2"/>
    <property type="match status" value="1"/>
</dbReference>
<dbReference type="GO" id="GO:0016740">
    <property type="term" value="F:transferase activity"/>
    <property type="evidence" value="ECO:0007669"/>
    <property type="project" value="UniProtKB-KW"/>
</dbReference>
<dbReference type="KEGG" id="mtw:CQW49_00760"/>
<evidence type="ECO:0000313" key="3">
    <source>
        <dbReference type="EMBL" id="ATQ66583.1"/>
    </source>
</evidence>
<dbReference type="PANTHER" id="PTHR43630:SF2">
    <property type="entry name" value="GLYCOSYLTRANSFERASE"/>
    <property type="match status" value="1"/>
</dbReference>
<proteinExistence type="inferred from homology"/>
<evidence type="ECO:0000256" key="1">
    <source>
        <dbReference type="ARBA" id="ARBA00038494"/>
    </source>
</evidence>
<keyword evidence="4" id="KW-1185">Reference proteome</keyword>
<dbReference type="RefSeq" id="WP_003613976.1">
    <property type="nucleotide sequence ID" value="NZ_ADVE02000001.1"/>
</dbReference>
<dbReference type="PANTHER" id="PTHR43630">
    <property type="entry name" value="POLY-BETA-1,6-N-ACETYL-D-GLUCOSAMINE SYNTHASE"/>
    <property type="match status" value="1"/>
</dbReference>
<gene>
    <name evidence="3" type="ORF">CQW49_00760</name>
</gene>
<dbReference type="InterPro" id="IPR029044">
    <property type="entry name" value="Nucleotide-diphossugar_trans"/>
</dbReference>
<dbReference type="InterPro" id="IPR001173">
    <property type="entry name" value="Glyco_trans_2-like"/>
</dbReference>
<sequence>MIDPTCRDAPPSPLSITAIILTRDEEIHLERCVCSIAGLVARVVVVDSFSSDATTAIAERLGADVLQHRWRNYADQFQWGVDAAAPSTDWILRLDADEYFEPALCAELRAALPALDPAVTGFYLRRKVIFRDTWIRHGGYYPTFLLRLWRNGCGRIEQRWMDEHIVLTRGEARRSSGDFVDHNLAGVTAWTDKHNRYATRQMVDFLNLEYGFFPVDAAIEREAGSQARMKRFLRNRVFARAPLYLRGLLYFFQRYFLRLGFLDGRDGFVFHFLQGLWNWILIDAKIDEARAFIAAHGVDAFKMRLATHYGIELAPREPLDD</sequence>
<organism evidence="3 4">
    <name type="scientific">Methylosinus trichosporium (strain ATCC 35070 / NCIMB 11131 / UNIQEM 75 / OB3b)</name>
    <dbReference type="NCBI Taxonomy" id="595536"/>
    <lineage>
        <taxon>Bacteria</taxon>
        <taxon>Pseudomonadati</taxon>
        <taxon>Pseudomonadota</taxon>
        <taxon>Alphaproteobacteria</taxon>
        <taxon>Hyphomicrobiales</taxon>
        <taxon>Methylocystaceae</taxon>
        <taxon>Methylosinus</taxon>
    </lineage>
</organism>
<dbReference type="SUPFAM" id="SSF53448">
    <property type="entry name" value="Nucleotide-diphospho-sugar transferases"/>
    <property type="match status" value="1"/>
</dbReference>
<dbReference type="AlphaFoldDB" id="A0A2D2CV15"/>
<feature type="domain" description="Glycosyltransferase 2-like" evidence="2">
    <location>
        <begin position="18"/>
        <end position="144"/>
    </location>
</feature>